<keyword evidence="2" id="KW-1185">Reference proteome</keyword>
<evidence type="ECO:0000313" key="1">
    <source>
        <dbReference type="EMBL" id="KAH8041535.1"/>
    </source>
</evidence>
<evidence type="ECO:0000313" key="2">
    <source>
        <dbReference type="Proteomes" id="UP000821866"/>
    </source>
</evidence>
<gene>
    <name evidence="1" type="ORF">HPB51_016980</name>
</gene>
<name>A0A9J6F4W9_RHIMP</name>
<comment type="caution">
    <text evidence="1">The sequence shown here is derived from an EMBL/GenBank/DDBJ whole genome shotgun (WGS) entry which is preliminary data.</text>
</comment>
<accession>A0A9J6F4W9</accession>
<reference evidence="1" key="1">
    <citation type="journal article" date="2020" name="Cell">
        <title>Large-Scale Comparative Analyses of Tick Genomes Elucidate Their Genetic Diversity and Vector Capacities.</title>
        <authorList>
            <consortium name="Tick Genome and Microbiome Consortium (TIGMIC)"/>
            <person name="Jia N."/>
            <person name="Wang J."/>
            <person name="Shi W."/>
            <person name="Du L."/>
            <person name="Sun Y."/>
            <person name="Zhan W."/>
            <person name="Jiang J.F."/>
            <person name="Wang Q."/>
            <person name="Zhang B."/>
            <person name="Ji P."/>
            <person name="Bell-Sakyi L."/>
            <person name="Cui X.M."/>
            <person name="Yuan T.T."/>
            <person name="Jiang B.G."/>
            <person name="Yang W.F."/>
            <person name="Lam T.T."/>
            <person name="Chang Q.C."/>
            <person name="Ding S.J."/>
            <person name="Wang X.J."/>
            <person name="Zhu J.G."/>
            <person name="Ruan X.D."/>
            <person name="Zhao L."/>
            <person name="Wei J.T."/>
            <person name="Ye R.Z."/>
            <person name="Que T.C."/>
            <person name="Du C.H."/>
            <person name="Zhou Y.H."/>
            <person name="Cheng J.X."/>
            <person name="Dai P.F."/>
            <person name="Guo W.B."/>
            <person name="Han X.H."/>
            <person name="Huang E.J."/>
            <person name="Li L.F."/>
            <person name="Wei W."/>
            <person name="Gao Y.C."/>
            <person name="Liu J.Z."/>
            <person name="Shao H.Z."/>
            <person name="Wang X."/>
            <person name="Wang C.C."/>
            <person name="Yang T.C."/>
            <person name="Huo Q.B."/>
            <person name="Li W."/>
            <person name="Chen H.Y."/>
            <person name="Chen S.E."/>
            <person name="Zhou L.G."/>
            <person name="Ni X.B."/>
            <person name="Tian J.H."/>
            <person name="Sheng Y."/>
            <person name="Liu T."/>
            <person name="Pan Y.S."/>
            <person name="Xia L.Y."/>
            <person name="Li J."/>
            <person name="Zhao F."/>
            <person name="Cao W.C."/>
        </authorList>
    </citation>
    <scope>NUCLEOTIDE SEQUENCE</scope>
    <source>
        <strain evidence="1">Rmic-2018</strain>
    </source>
</reference>
<protein>
    <submittedName>
        <fullName evidence="1">Uncharacterized protein</fullName>
    </submittedName>
</protein>
<proteinExistence type="predicted"/>
<sequence>MVRNTRYVPERITGVVGTKKIPQSELSGHKEVPETHSIKGDPPLLKLLVLVRWAIVTKQKKMHQHSLSDAPTTGDHGISTGGIKEWPRVIGKRRGNLRRTSFILGGNHYDGTRASEGGMPPQTARQCRASADGSRSAVVAACFCCGGDRHAASAGLSLSLPNSLRSQQERVR</sequence>
<reference evidence="1" key="2">
    <citation type="submission" date="2021-09" db="EMBL/GenBank/DDBJ databases">
        <authorList>
            <person name="Jia N."/>
            <person name="Wang J."/>
            <person name="Shi W."/>
            <person name="Du L."/>
            <person name="Sun Y."/>
            <person name="Zhan W."/>
            <person name="Jiang J."/>
            <person name="Wang Q."/>
            <person name="Zhang B."/>
            <person name="Ji P."/>
            <person name="Sakyi L.B."/>
            <person name="Cui X."/>
            <person name="Yuan T."/>
            <person name="Jiang B."/>
            <person name="Yang W."/>
            <person name="Lam T.T.-Y."/>
            <person name="Chang Q."/>
            <person name="Ding S."/>
            <person name="Wang X."/>
            <person name="Zhu J."/>
            <person name="Ruan X."/>
            <person name="Zhao L."/>
            <person name="Wei J."/>
            <person name="Que T."/>
            <person name="Du C."/>
            <person name="Cheng J."/>
            <person name="Dai P."/>
            <person name="Han X."/>
            <person name="Huang E."/>
            <person name="Gao Y."/>
            <person name="Liu J."/>
            <person name="Shao H."/>
            <person name="Ye R."/>
            <person name="Li L."/>
            <person name="Wei W."/>
            <person name="Wang X."/>
            <person name="Wang C."/>
            <person name="Huo Q."/>
            <person name="Li W."/>
            <person name="Guo W."/>
            <person name="Chen H."/>
            <person name="Chen S."/>
            <person name="Zhou L."/>
            <person name="Zhou L."/>
            <person name="Ni X."/>
            <person name="Tian J."/>
            <person name="Zhou Y."/>
            <person name="Sheng Y."/>
            <person name="Liu T."/>
            <person name="Pan Y."/>
            <person name="Xia L."/>
            <person name="Li J."/>
            <person name="Zhao F."/>
            <person name="Cao W."/>
        </authorList>
    </citation>
    <scope>NUCLEOTIDE SEQUENCE</scope>
    <source>
        <strain evidence="1">Rmic-2018</strain>
        <tissue evidence="1">Larvae</tissue>
    </source>
</reference>
<dbReference type="Proteomes" id="UP000821866">
    <property type="component" value="Chromosome 1"/>
</dbReference>
<dbReference type="EMBL" id="JABSTU010000001">
    <property type="protein sequence ID" value="KAH8041535.1"/>
    <property type="molecule type" value="Genomic_DNA"/>
</dbReference>
<organism evidence="1 2">
    <name type="scientific">Rhipicephalus microplus</name>
    <name type="common">Cattle tick</name>
    <name type="synonym">Boophilus microplus</name>
    <dbReference type="NCBI Taxonomy" id="6941"/>
    <lineage>
        <taxon>Eukaryota</taxon>
        <taxon>Metazoa</taxon>
        <taxon>Ecdysozoa</taxon>
        <taxon>Arthropoda</taxon>
        <taxon>Chelicerata</taxon>
        <taxon>Arachnida</taxon>
        <taxon>Acari</taxon>
        <taxon>Parasitiformes</taxon>
        <taxon>Ixodida</taxon>
        <taxon>Ixodoidea</taxon>
        <taxon>Ixodidae</taxon>
        <taxon>Rhipicephalinae</taxon>
        <taxon>Rhipicephalus</taxon>
        <taxon>Boophilus</taxon>
    </lineage>
</organism>
<dbReference type="AlphaFoldDB" id="A0A9J6F4W9"/>